<evidence type="ECO:0000313" key="1">
    <source>
        <dbReference type="EMBL" id="KAF4037843.1"/>
    </source>
</evidence>
<gene>
    <name evidence="1" type="ORF">GN244_ATG10063</name>
</gene>
<comment type="caution">
    <text evidence="1">The sequence shown here is derived from an EMBL/GenBank/DDBJ whole genome shotgun (WGS) entry which is preliminary data.</text>
</comment>
<reference evidence="1" key="1">
    <citation type="submission" date="2020-04" db="EMBL/GenBank/DDBJ databases">
        <title>Hybrid Assembly of Korean Phytophthora infestans isolates.</title>
        <authorList>
            <person name="Prokchorchik M."/>
            <person name="Lee Y."/>
            <person name="Seo J."/>
            <person name="Cho J.-H."/>
            <person name="Park Y.-E."/>
            <person name="Jang D.-C."/>
            <person name="Im J.-S."/>
            <person name="Choi J.-G."/>
            <person name="Park H.-J."/>
            <person name="Lee G.-B."/>
            <person name="Lee Y.-G."/>
            <person name="Hong S.-Y."/>
            <person name="Cho K."/>
            <person name="Sohn K.H."/>
        </authorList>
    </citation>
    <scope>NUCLEOTIDE SEQUENCE</scope>
    <source>
        <strain evidence="1">KR_1_A1</strain>
    </source>
</reference>
<dbReference type="AlphaFoldDB" id="A0A833STF8"/>
<dbReference type="Proteomes" id="UP000602510">
    <property type="component" value="Unassembled WGS sequence"/>
</dbReference>
<accession>A0A833STF8</accession>
<dbReference type="EMBL" id="WSZM01000227">
    <property type="protein sequence ID" value="KAF4037843.1"/>
    <property type="molecule type" value="Genomic_DNA"/>
</dbReference>
<protein>
    <submittedName>
        <fullName evidence="1">Uncharacterized protein</fullName>
    </submittedName>
</protein>
<sequence length="69" mass="7205">MKWPFGGEGLAKDVLIPSGAAIVQISELMGQTEGKAGEYLFGGQAKELPQAPGLVVDGVGSIHVQLLWN</sequence>
<name>A0A833STF8_PHYIN</name>
<keyword evidence="2" id="KW-1185">Reference proteome</keyword>
<organism evidence="1 2">
    <name type="scientific">Phytophthora infestans</name>
    <name type="common">Potato late blight agent</name>
    <name type="synonym">Botrytis infestans</name>
    <dbReference type="NCBI Taxonomy" id="4787"/>
    <lineage>
        <taxon>Eukaryota</taxon>
        <taxon>Sar</taxon>
        <taxon>Stramenopiles</taxon>
        <taxon>Oomycota</taxon>
        <taxon>Peronosporomycetes</taxon>
        <taxon>Peronosporales</taxon>
        <taxon>Peronosporaceae</taxon>
        <taxon>Phytophthora</taxon>
    </lineage>
</organism>
<proteinExistence type="predicted"/>
<evidence type="ECO:0000313" key="2">
    <source>
        <dbReference type="Proteomes" id="UP000602510"/>
    </source>
</evidence>